<evidence type="ECO:0000313" key="2">
    <source>
        <dbReference type="EMBL" id="SEA31295.1"/>
    </source>
</evidence>
<dbReference type="STRING" id="658218.SAMN05216562_2564"/>
<gene>
    <name evidence="2" type="ORF">SAMN05216562_2564</name>
</gene>
<organism evidence="2 3">
    <name type="scientific">Microbulbifer marinus</name>
    <dbReference type="NCBI Taxonomy" id="658218"/>
    <lineage>
        <taxon>Bacteria</taxon>
        <taxon>Pseudomonadati</taxon>
        <taxon>Pseudomonadota</taxon>
        <taxon>Gammaproteobacteria</taxon>
        <taxon>Cellvibrionales</taxon>
        <taxon>Microbulbiferaceae</taxon>
        <taxon>Microbulbifer</taxon>
    </lineage>
</organism>
<evidence type="ECO:0000313" key="3">
    <source>
        <dbReference type="Proteomes" id="UP000198658"/>
    </source>
</evidence>
<dbReference type="Pfam" id="PF07793">
    <property type="entry name" value="DUF1631"/>
    <property type="match status" value="1"/>
</dbReference>
<reference evidence="3" key="1">
    <citation type="submission" date="2016-10" db="EMBL/GenBank/DDBJ databases">
        <authorList>
            <person name="Varghese N."/>
            <person name="Submissions S."/>
        </authorList>
    </citation>
    <scope>NUCLEOTIDE SEQUENCE [LARGE SCALE GENOMIC DNA]</scope>
    <source>
        <strain evidence="3">CGMCC 1.10657</strain>
    </source>
</reference>
<feature type="compositionally biased region" description="Low complexity" evidence="1">
    <location>
        <begin position="237"/>
        <end position="257"/>
    </location>
</feature>
<evidence type="ECO:0000256" key="1">
    <source>
        <dbReference type="SAM" id="MobiDB-lite"/>
    </source>
</evidence>
<name>A0A1H4A5Q3_9GAMM</name>
<keyword evidence="3" id="KW-1185">Reference proteome</keyword>
<protein>
    <recommendedName>
        <fullName evidence="4">Thymidine phosphorylase</fullName>
    </recommendedName>
</protein>
<dbReference type="EMBL" id="FNQO01000003">
    <property type="protein sequence ID" value="SEA31295.1"/>
    <property type="molecule type" value="Genomic_DNA"/>
</dbReference>
<evidence type="ECO:0008006" key="4">
    <source>
        <dbReference type="Google" id="ProtNLM"/>
    </source>
</evidence>
<sequence>MMNESNKVVSLAEKSAGKLDFSTRKKMPLPPAAAVLRDKARNLLLEQTKQLFAKVDDSLFSMAERAHGQEEQDGLFQALRLLRVERRKIAERFADNLDQAFEVKSPEHELEQGFASENLSLVHNDELEQLVAADTMVANAKRAYAEPLSELSLRFDTIYPVKIHEKNNPLGPDAICDAFVDAVRPLDIHIRARLTLLKKFEQVVMLQLQDFYELCNRLLVDHGVLPTLREPRREAGQQPARRPSGPAAAGAAAGTGRTQAAASGQDINVGAAGSGSFAPGLLPATAGLAPMPAGDLLAHLGELQNSAEHQGAAEIQLLNVNELLQQRLVQANQAASLAKVDSDIIKLIEMLFSFILEDRSLAMPLKSQLGRLQLPLLKVAIADKSFFSKGGHPARKLLNELADAATGWQVGDSYESDPLYREISLVVDRVLDEFDQDVNIFSQLLESFRAFIVRERKRAEMLERRVVDEADGRAKTQAARARVAAVMDALMAERDLPAVVQDWLHKVWNNVLFLTCVKDGTDSEDWNRDVRTARDLVWSVQAPMPDSRQQLLGLLPALQERLREGVEAVSLSPFEARNLFAGLKEVYRERFALAQRLAAERERLAKEQAERDLREAAAPAETPVAVEQEEVPVEAALPQMEELEQVVAQAEVVTAEPEQDGLASLPEDDPHWQMTFRLAQGSWFELKRSEEEQFRCRLAAVIRDIDQFIFVNRNGAKVAEFARLELAHALRAAQLMPLDDGMLFERALQSVIGSVRQKRDGQK</sequence>
<proteinExistence type="predicted"/>
<accession>A0A1H4A5Q3</accession>
<dbReference type="InterPro" id="IPR012434">
    <property type="entry name" value="DUF1631"/>
</dbReference>
<feature type="region of interest" description="Disordered" evidence="1">
    <location>
        <begin position="231"/>
        <end position="257"/>
    </location>
</feature>
<dbReference type="RefSeq" id="WP_244506251.1">
    <property type="nucleotide sequence ID" value="NZ_FNQO01000003.1"/>
</dbReference>
<dbReference type="AlphaFoldDB" id="A0A1H4A5Q3"/>
<dbReference type="Proteomes" id="UP000198658">
    <property type="component" value="Unassembled WGS sequence"/>
</dbReference>